<evidence type="ECO:0000313" key="2">
    <source>
        <dbReference type="EMBL" id="GET85861.1"/>
    </source>
</evidence>
<proteinExistence type="predicted"/>
<name>A0A640K9R4_LEITA</name>
<keyword evidence="3" id="KW-1185">Reference proteome</keyword>
<evidence type="ECO:0000313" key="3">
    <source>
        <dbReference type="Proteomes" id="UP000419144"/>
    </source>
</evidence>
<reference evidence="2" key="1">
    <citation type="submission" date="2019-11" db="EMBL/GenBank/DDBJ databases">
        <title>Leishmania tarentolae CDS.</title>
        <authorList>
            <person name="Goto Y."/>
            <person name="Yamagishi J."/>
        </authorList>
    </citation>
    <scope>NUCLEOTIDE SEQUENCE [LARGE SCALE GENOMIC DNA]</scope>
    <source>
        <strain evidence="2">Parrot Tar II</strain>
    </source>
</reference>
<sequence length="121" mass="12500">MTLRVAVQDLAALAQRIHNIGCSHCLLARVLGVGRAAAHNVLHVGLQHTAHLFVDLARDALHATAARHTADAAARDAADVVAQHLLLALLAALGISGALTLGHVWIGFGNVGGEGKSEKMS</sequence>
<keyword evidence="1" id="KW-0812">Transmembrane</keyword>
<evidence type="ECO:0000256" key="1">
    <source>
        <dbReference type="SAM" id="Phobius"/>
    </source>
</evidence>
<keyword evidence="1" id="KW-1133">Transmembrane helix</keyword>
<dbReference type="OrthoDB" id="1735286at2759"/>
<organism evidence="2 3">
    <name type="scientific">Leishmania tarentolae</name>
    <name type="common">Sauroleishmania tarentolae</name>
    <dbReference type="NCBI Taxonomy" id="5689"/>
    <lineage>
        <taxon>Eukaryota</taxon>
        <taxon>Discoba</taxon>
        <taxon>Euglenozoa</taxon>
        <taxon>Kinetoplastea</taxon>
        <taxon>Metakinetoplastina</taxon>
        <taxon>Trypanosomatida</taxon>
        <taxon>Trypanosomatidae</taxon>
        <taxon>Leishmaniinae</taxon>
        <taxon>Leishmania</taxon>
        <taxon>lizard Leishmania</taxon>
    </lineage>
</organism>
<protein>
    <submittedName>
        <fullName evidence="2">Histone H4</fullName>
    </submittedName>
</protein>
<feature type="transmembrane region" description="Helical" evidence="1">
    <location>
        <begin position="85"/>
        <end position="106"/>
    </location>
</feature>
<gene>
    <name evidence="2" type="ORF">LtaPh_0600051</name>
</gene>
<dbReference type="EMBL" id="BLBS01000007">
    <property type="protein sequence ID" value="GET85861.1"/>
    <property type="molecule type" value="Genomic_DNA"/>
</dbReference>
<comment type="caution">
    <text evidence="2">The sequence shown here is derived from an EMBL/GenBank/DDBJ whole genome shotgun (WGS) entry which is preliminary data.</text>
</comment>
<dbReference type="VEuPathDB" id="TriTrypDB:LtaPh_0600051"/>
<keyword evidence="1" id="KW-0472">Membrane</keyword>
<dbReference type="Proteomes" id="UP000419144">
    <property type="component" value="Unassembled WGS sequence"/>
</dbReference>
<accession>A0A640K9R4</accession>
<dbReference type="AlphaFoldDB" id="A0A640K9R4"/>